<dbReference type="SMART" id="SM01324">
    <property type="entry name" value="YARHG"/>
    <property type="match status" value="1"/>
</dbReference>
<dbReference type="OrthoDB" id="353549at2"/>
<accession>A0A085Z4J4</accession>
<dbReference type="STRING" id="236814.IX39_01395"/>
<protein>
    <recommendedName>
        <fullName evidence="1">YARHG domain-containing protein</fullName>
    </recommendedName>
</protein>
<evidence type="ECO:0000259" key="1">
    <source>
        <dbReference type="SMART" id="SM01324"/>
    </source>
</evidence>
<sequence length="305" mass="35275">MKILKFTLLTLVAFGFTSCKKDASTEEKSKDSLVAKKDSAVVPEVHKEYYGIYMGDFAGKEMITPEFGEEYEGDVYKKLSLKINRITKDSVYGQSIVNGNQRPFRGVFNESTQSFILDEPGNDKTDGRFEIKLKNDSITGKWTAFNKTAVKAPLKNLKLIKKEFVYNPNFMLDENSDLIDWENPKDFKEKYTDEETGKTETYTESKNRIASDAVFKINASKQKLTEKDLKNLRKLDMEIIKNAVFARHGYAFKKPTYRYFFEQTDWYIPVSSNVDSELSPMEKDNVALLNRFIKYAEDKYDSFGR</sequence>
<keyword evidence="3" id="KW-1185">Reference proteome</keyword>
<proteinExistence type="predicted"/>
<dbReference type="Pfam" id="PF13308">
    <property type="entry name" value="YARHG"/>
    <property type="match status" value="1"/>
</dbReference>
<dbReference type="Proteomes" id="UP000028713">
    <property type="component" value="Unassembled WGS sequence"/>
</dbReference>
<reference evidence="2 3" key="1">
    <citation type="submission" date="2014-07" db="EMBL/GenBank/DDBJ databases">
        <title>Genome of Chryseobacterium formosense LMG 24722.</title>
        <authorList>
            <person name="Pipes S.E."/>
            <person name="Stropko S.J."/>
            <person name="Newman J.D."/>
        </authorList>
    </citation>
    <scope>NUCLEOTIDE SEQUENCE [LARGE SCALE GENOMIC DNA]</scope>
    <source>
        <strain evidence="2 3">LMG 24722</strain>
    </source>
</reference>
<comment type="caution">
    <text evidence="2">The sequence shown here is derived from an EMBL/GenBank/DDBJ whole genome shotgun (WGS) entry which is preliminary data.</text>
</comment>
<evidence type="ECO:0000313" key="3">
    <source>
        <dbReference type="Proteomes" id="UP000028713"/>
    </source>
</evidence>
<dbReference type="RefSeq" id="WP_034672767.1">
    <property type="nucleotide sequence ID" value="NZ_FPAP01000002.1"/>
</dbReference>
<gene>
    <name evidence="2" type="ORF">IX39_01395</name>
</gene>
<feature type="domain" description="YARHG" evidence="1">
    <location>
        <begin position="212"/>
        <end position="294"/>
    </location>
</feature>
<dbReference type="PROSITE" id="PS51257">
    <property type="entry name" value="PROKAR_LIPOPROTEIN"/>
    <property type="match status" value="1"/>
</dbReference>
<dbReference type="Gene3D" id="1.20.58.1690">
    <property type="match status" value="1"/>
</dbReference>
<organism evidence="2 3">
    <name type="scientific">Chryseobacterium formosense</name>
    <dbReference type="NCBI Taxonomy" id="236814"/>
    <lineage>
        <taxon>Bacteria</taxon>
        <taxon>Pseudomonadati</taxon>
        <taxon>Bacteroidota</taxon>
        <taxon>Flavobacteriia</taxon>
        <taxon>Flavobacteriales</taxon>
        <taxon>Weeksellaceae</taxon>
        <taxon>Chryseobacterium group</taxon>
        <taxon>Chryseobacterium</taxon>
    </lineage>
</organism>
<dbReference type="AlphaFoldDB" id="A0A085Z4J4"/>
<dbReference type="InterPro" id="IPR038434">
    <property type="entry name" value="YARHG_sf"/>
</dbReference>
<dbReference type="EMBL" id="JPRP01000001">
    <property type="protein sequence ID" value="KFE99357.1"/>
    <property type="molecule type" value="Genomic_DNA"/>
</dbReference>
<dbReference type="eggNOG" id="ENOG502ZAUR">
    <property type="taxonomic scope" value="Bacteria"/>
</dbReference>
<name>A0A085Z4J4_9FLAO</name>
<dbReference type="InterPro" id="IPR025582">
    <property type="entry name" value="YARHG_dom"/>
</dbReference>
<evidence type="ECO:0000313" key="2">
    <source>
        <dbReference type="EMBL" id="KFE99357.1"/>
    </source>
</evidence>